<evidence type="ECO:0000313" key="8">
    <source>
        <dbReference type="Proteomes" id="UP000182811"/>
    </source>
</evidence>
<sequence length="277" mass="28819">MAWSLTIEILIMGFLTGILGAMVGIGGGVLLVPFLTLVFHVPIHTAIGASIVAVIATSSASASTYLESRLTNLRLGMTLETATATGGILGGLTATLLSRQVLSSIFAVALVGTAYSMFKKVRGGQPREEVEDTGRLGSTYYDANLKREVRYNVKRLPLGLFISFIAGNISGLLGIGGGVIKVPMMVLGMGVPMRAAAATSNFMIGVTAVASAYIYYTRGFVDPLVAAPTAIGVFLGAMLSSRLAGRVNSNFLAKLLAVVLIFLAVQMVLSAAGIQAR</sequence>
<dbReference type="EMBL" id="MDDC01000032">
    <property type="protein sequence ID" value="OIQ53730.1"/>
    <property type="molecule type" value="Genomic_DNA"/>
</dbReference>
<dbReference type="Proteomes" id="UP000182811">
    <property type="component" value="Unassembled WGS sequence"/>
</dbReference>
<comment type="similarity">
    <text evidence="2 6">Belongs to the 4-toluene sulfonate uptake permease (TSUP) (TC 2.A.102) family.</text>
</comment>
<dbReference type="PANTHER" id="PTHR43701">
    <property type="entry name" value="MEMBRANE TRANSPORTER PROTEIN MJ0441-RELATED"/>
    <property type="match status" value="1"/>
</dbReference>
<protein>
    <recommendedName>
        <fullName evidence="6">Probable membrane transporter protein</fullName>
    </recommendedName>
</protein>
<keyword evidence="4 6" id="KW-1133">Transmembrane helix</keyword>
<proteinExistence type="inferred from homology"/>
<evidence type="ECO:0000313" key="7">
    <source>
        <dbReference type="EMBL" id="OIQ53730.1"/>
    </source>
</evidence>
<gene>
    <name evidence="7" type="ORF">MOTE_24820</name>
</gene>
<feature type="transmembrane region" description="Helical" evidence="6">
    <location>
        <begin position="41"/>
        <end position="63"/>
    </location>
</feature>
<name>A0A1J5N4D1_NEOTH</name>
<evidence type="ECO:0000256" key="4">
    <source>
        <dbReference type="ARBA" id="ARBA00022989"/>
    </source>
</evidence>
<feature type="transmembrane region" description="Helical" evidence="6">
    <location>
        <begin position="75"/>
        <end position="95"/>
    </location>
</feature>
<organism evidence="7 8">
    <name type="scientific">Neomoorella thermoacetica</name>
    <name type="common">Clostridium thermoaceticum</name>
    <dbReference type="NCBI Taxonomy" id="1525"/>
    <lineage>
        <taxon>Bacteria</taxon>
        <taxon>Bacillati</taxon>
        <taxon>Bacillota</taxon>
        <taxon>Clostridia</taxon>
        <taxon>Neomoorellales</taxon>
        <taxon>Neomoorellaceae</taxon>
        <taxon>Neomoorella</taxon>
    </lineage>
</organism>
<dbReference type="InterPro" id="IPR051598">
    <property type="entry name" value="TSUP/Inactive_protease-like"/>
</dbReference>
<feature type="transmembrane region" description="Helical" evidence="6">
    <location>
        <begin position="101"/>
        <end position="118"/>
    </location>
</feature>
<feature type="transmembrane region" description="Helical" evidence="6">
    <location>
        <begin position="195"/>
        <end position="216"/>
    </location>
</feature>
<reference evidence="7 8" key="1">
    <citation type="submission" date="2016-08" db="EMBL/GenBank/DDBJ databases">
        <title>Genome-based comparison of Moorella thermoacetic strains.</title>
        <authorList>
            <person name="Poehlein A."/>
            <person name="Bengelsdorf F.R."/>
            <person name="Esser C."/>
            <person name="Duerre P."/>
            <person name="Daniel R."/>
        </authorList>
    </citation>
    <scope>NUCLEOTIDE SEQUENCE [LARGE SCALE GENOMIC DNA]</scope>
    <source>
        <strain evidence="7 8">DSM 21394</strain>
    </source>
</reference>
<comment type="subcellular location">
    <subcellularLocation>
        <location evidence="6">Cell membrane</location>
        <topology evidence="6">Multi-pass membrane protein</topology>
    </subcellularLocation>
    <subcellularLocation>
        <location evidence="1">Membrane</location>
        <topology evidence="1">Multi-pass membrane protein</topology>
    </subcellularLocation>
</comment>
<feature type="transmembrane region" description="Helical" evidence="6">
    <location>
        <begin position="223"/>
        <end position="245"/>
    </location>
</feature>
<comment type="caution">
    <text evidence="7">The sequence shown here is derived from an EMBL/GenBank/DDBJ whole genome shotgun (WGS) entry which is preliminary data.</text>
</comment>
<dbReference type="GO" id="GO:0005886">
    <property type="term" value="C:plasma membrane"/>
    <property type="evidence" value="ECO:0007669"/>
    <property type="project" value="UniProtKB-SubCell"/>
</dbReference>
<keyword evidence="3 6" id="KW-0812">Transmembrane</keyword>
<evidence type="ECO:0000256" key="3">
    <source>
        <dbReference type="ARBA" id="ARBA00022692"/>
    </source>
</evidence>
<feature type="transmembrane region" description="Helical" evidence="6">
    <location>
        <begin position="251"/>
        <end position="274"/>
    </location>
</feature>
<accession>A0A1J5N4D1</accession>
<feature type="transmembrane region" description="Helical" evidence="6">
    <location>
        <begin position="9"/>
        <end position="35"/>
    </location>
</feature>
<evidence type="ECO:0000256" key="5">
    <source>
        <dbReference type="ARBA" id="ARBA00023136"/>
    </source>
</evidence>
<feature type="transmembrane region" description="Helical" evidence="6">
    <location>
        <begin position="156"/>
        <end position="175"/>
    </location>
</feature>
<dbReference type="Pfam" id="PF01925">
    <property type="entry name" value="TauE"/>
    <property type="match status" value="1"/>
</dbReference>
<keyword evidence="6" id="KW-1003">Cell membrane</keyword>
<dbReference type="AlphaFoldDB" id="A0A1J5N4D1"/>
<evidence type="ECO:0000256" key="2">
    <source>
        <dbReference type="ARBA" id="ARBA00009142"/>
    </source>
</evidence>
<evidence type="ECO:0000256" key="6">
    <source>
        <dbReference type="RuleBase" id="RU363041"/>
    </source>
</evidence>
<dbReference type="PANTHER" id="PTHR43701:SF2">
    <property type="entry name" value="MEMBRANE TRANSPORTER PROTEIN YJNA-RELATED"/>
    <property type="match status" value="1"/>
</dbReference>
<keyword evidence="5 6" id="KW-0472">Membrane</keyword>
<dbReference type="InterPro" id="IPR002781">
    <property type="entry name" value="TM_pro_TauE-like"/>
</dbReference>
<evidence type="ECO:0000256" key="1">
    <source>
        <dbReference type="ARBA" id="ARBA00004141"/>
    </source>
</evidence>